<evidence type="ECO:0000313" key="3">
    <source>
        <dbReference type="Proteomes" id="UP000634136"/>
    </source>
</evidence>
<dbReference type="AlphaFoldDB" id="A0A834T3I0"/>
<evidence type="ECO:0000313" key="2">
    <source>
        <dbReference type="EMBL" id="KAF7813960.1"/>
    </source>
</evidence>
<organism evidence="2 3">
    <name type="scientific">Senna tora</name>
    <dbReference type="NCBI Taxonomy" id="362788"/>
    <lineage>
        <taxon>Eukaryota</taxon>
        <taxon>Viridiplantae</taxon>
        <taxon>Streptophyta</taxon>
        <taxon>Embryophyta</taxon>
        <taxon>Tracheophyta</taxon>
        <taxon>Spermatophyta</taxon>
        <taxon>Magnoliopsida</taxon>
        <taxon>eudicotyledons</taxon>
        <taxon>Gunneridae</taxon>
        <taxon>Pentapetalae</taxon>
        <taxon>rosids</taxon>
        <taxon>fabids</taxon>
        <taxon>Fabales</taxon>
        <taxon>Fabaceae</taxon>
        <taxon>Caesalpinioideae</taxon>
        <taxon>Cassia clade</taxon>
        <taxon>Senna</taxon>
    </lineage>
</organism>
<name>A0A834T3I0_9FABA</name>
<reference evidence="2" key="1">
    <citation type="submission" date="2020-09" db="EMBL/GenBank/DDBJ databases">
        <title>Genome-Enabled Discovery of Anthraquinone Biosynthesis in Senna tora.</title>
        <authorList>
            <person name="Kang S.-H."/>
            <person name="Pandey R.P."/>
            <person name="Lee C.-M."/>
            <person name="Sim J.-S."/>
            <person name="Jeong J.-T."/>
            <person name="Choi B.-S."/>
            <person name="Jung M."/>
            <person name="Ginzburg D."/>
            <person name="Zhao K."/>
            <person name="Won S.Y."/>
            <person name="Oh T.-J."/>
            <person name="Yu Y."/>
            <person name="Kim N.-H."/>
            <person name="Lee O.R."/>
            <person name="Lee T.-H."/>
            <person name="Bashyal P."/>
            <person name="Kim T.-S."/>
            <person name="Lee W.-H."/>
            <person name="Kawkins C."/>
            <person name="Kim C.-K."/>
            <person name="Kim J.S."/>
            <person name="Ahn B.O."/>
            <person name="Rhee S.Y."/>
            <person name="Sohng J.K."/>
        </authorList>
    </citation>
    <scope>NUCLEOTIDE SEQUENCE</scope>
    <source>
        <tissue evidence="2">Leaf</tissue>
    </source>
</reference>
<dbReference type="Proteomes" id="UP000634136">
    <property type="component" value="Unassembled WGS sequence"/>
</dbReference>
<accession>A0A834T3I0</accession>
<gene>
    <name evidence="2" type="ORF">G2W53_027929</name>
</gene>
<comment type="caution">
    <text evidence="2">The sequence shown here is derived from an EMBL/GenBank/DDBJ whole genome shotgun (WGS) entry which is preliminary data.</text>
</comment>
<evidence type="ECO:0000256" key="1">
    <source>
        <dbReference type="SAM" id="MobiDB-lite"/>
    </source>
</evidence>
<sequence>MRLKLRQRREAHPQMAFGKSESEDEPELDNERVGVAA</sequence>
<protein>
    <submittedName>
        <fullName evidence="2">Uncharacterized protein</fullName>
    </submittedName>
</protein>
<dbReference type="EMBL" id="JAAIUW010000009">
    <property type="protein sequence ID" value="KAF7813960.1"/>
    <property type="molecule type" value="Genomic_DNA"/>
</dbReference>
<feature type="region of interest" description="Disordered" evidence="1">
    <location>
        <begin position="1"/>
        <end position="37"/>
    </location>
</feature>
<keyword evidence="3" id="KW-1185">Reference proteome</keyword>
<proteinExistence type="predicted"/>